<dbReference type="InterPro" id="IPR019282">
    <property type="entry name" value="Glycoamylase-like_cons_dom"/>
</dbReference>
<reference evidence="8" key="1">
    <citation type="submission" date="2020-08" db="EMBL/GenBank/DDBJ databases">
        <title>Genome public.</title>
        <authorList>
            <person name="Liu C."/>
            <person name="Sun Q."/>
        </authorList>
    </citation>
    <scope>NUCLEOTIDE SEQUENCE</scope>
    <source>
        <strain evidence="8">NSJ-54</strain>
    </source>
</reference>
<dbReference type="Gene3D" id="2.70.98.40">
    <property type="entry name" value="Glycoside hydrolase, family 65, N-terminal domain"/>
    <property type="match status" value="2"/>
</dbReference>
<evidence type="ECO:0000256" key="4">
    <source>
        <dbReference type="SAM" id="Phobius"/>
    </source>
</evidence>
<evidence type="ECO:0000259" key="5">
    <source>
        <dbReference type="Pfam" id="PF06165"/>
    </source>
</evidence>
<feature type="transmembrane region" description="Helical" evidence="4">
    <location>
        <begin position="784"/>
        <end position="803"/>
    </location>
</feature>
<dbReference type="GO" id="GO:0016757">
    <property type="term" value="F:glycosyltransferase activity"/>
    <property type="evidence" value="ECO:0007669"/>
    <property type="project" value="UniProtKB-KW"/>
</dbReference>
<evidence type="ECO:0000313" key="8">
    <source>
        <dbReference type="EMBL" id="MBC8569434.1"/>
    </source>
</evidence>
<dbReference type="InterPro" id="IPR033432">
    <property type="entry name" value="GH94_catalytic"/>
</dbReference>
<keyword evidence="4" id="KW-1133">Transmembrane helix</keyword>
<dbReference type="Proteomes" id="UP000660861">
    <property type="component" value="Unassembled WGS sequence"/>
</dbReference>
<dbReference type="PANTHER" id="PTHR37469">
    <property type="entry name" value="CELLOBIONIC ACID PHOSPHORYLASE-RELATED"/>
    <property type="match status" value="1"/>
</dbReference>
<evidence type="ECO:0000259" key="7">
    <source>
        <dbReference type="Pfam" id="PF17167"/>
    </source>
</evidence>
<evidence type="ECO:0008006" key="10">
    <source>
        <dbReference type="Google" id="ProtNLM"/>
    </source>
</evidence>
<dbReference type="SUPFAM" id="SSF48208">
    <property type="entry name" value="Six-hairpin glycosidases"/>
    <property type="match status" value="1"/>
</dbReference>
<dbReference type="Pfam" id="PF17167">
    <property type="entry name" value="Glyco_hydro_94"/>
    <property type="match status" value="1"/>
</dbReference>
<feature type="domain" description="Glycosyl hydrolase 94 supersandwich" evidence="5">
    <location>
        <begin position="1277"/>
        <end position="1535"/>
    </location>
</feature>
<feature type="compositionally biased region" description="Basic and acidic residues" evidence="3">
    <location>
        <begin position="209"/>
        <end position="233"/>
    </location>
</feature>
<dbReference type="Gene3D" id="2.60.420.10">
    <property type="entry name" value="Maltose phosphorylase, domain 3"/>
    <property type="match status" value="1"/>
</dbReference>
<feature type="region of interest" description="Disordered" evidence="3">
    <location>
        <begin position="209"/>
        <end position="234"/>
    </location>
</feature>
<sequence length="2490" mass="277784">MRENRAAMKAAFVRIQSSDSEIEGAERWLYDNFYIIERESKNCLRALAGLRRLPLGEDGLPVIFTLLSSQVTAPQKTLEEGMLLSLLEQAQKDAPFCWEELCAVKSLLQASALLLCADGVAREREEDLSYGVRLLISLEGVNFRHLSAAVSRVAALYERDPAGVYPKMDEESREEYCRLTALLARRRGMDEVTLAEEILLEAQRAVKENGRREPGRKEGGEDAGRGEKSKETSAFDEEETFFRAMGEKRAHVGWYLLHDNVLTRKWKLRGILLLAGAAGISLGLSLGLSFWMGSGWLWLLLLLPVWEVVKTCLEPLLMRGVEAAFLPRMELPGGVPKAARTLVVISTLLPSAGDIGQWEERLKKMAHAAGQGDIGFLLLCDYKVAPYPEDPVDASRKRAAEQMMGRLNAEQGERFFLFLRPRRFSKTQNMYSGWERKRGAITELVRLIKTGEDGGGFLVGDKAWLRGTKYLLALDADTGLTFDCVPMLVAAAEHPFCRPVVDPRHRVVAEGFGILAPRIVNALPDGKRTPFSAVMAGSAGITPYEKRAGEVYQDLFGSSLFCGKGLIEVNAFSVVLEDRWEENRILSHDILEGGYLRTALVSDVELTDGFPASMGGWMLRLHRWIRGDWQNLPFLGRVLHKGEETEKNPLSMLSRCQLFDNLRRSLTPVLSYACVLASPFFARPAAALLAAAGVLGVIFPFLLGAVRAVVSGGAFMLCRRYYGDALPDAGERLMQALFALVMLPKQALVSLDACLRALYRRFLSHKNLLEWQTAAQSEQGRGGFWRTLAGFWLVILLSVPLLFAPYGFVRILGLIFLSSPLVAFFTARKSRGKKPAFSGAQREKLLGYCARMWRFYEELCGEEDHFLPPDNIQMAPMQMVAHRTSPTNIGLMMLSTLAARDLGLIDTGTMAGKLCRAMGSVEQMKKYRGNLYNWYDTRTLEPLSPRFVSSVDSGNLLCFLISLKEGLREYAGEDGRIESLISRMEKCVRGADLAVFYDKNRDLFRVGYDAEGEKLGESCYDFLMSEARMLSYYAVAARQVPKRHWGRLSRAMSRLGSYAGPVSWTGTMFEYFMPHLVLPAYEGSLLSEGLRYAIHCQRRRVRGLATPWGISESGYYRFDNQMVYQYKAHGVQKLGVKRDLDKELVVSPYSTFLALPFCPQTAMKNLDRLSSLGLMGKYGFYEAVDFTKARIGNQSMAVVRSFMAHHVGMSIVASVNALMDNRFVRRFLRDGEMSGCDAILREKVHRDTVMLGLMNGRDGPRKREEPKPYREEYVLMQPQNPRAQLLSNTELSGVYTDLGAGHLDYHGMNATRKSRDLLRGPEGCYALLSSGGKTMSLTPAPYYDPSVDYHTAFSDTSVAYHGAAQGLETSMECAVHGSLSAELRQIIVRNTGSQKRNVSLLLYFEPVMAPERDYTAHPAFSKLFVEGELCGDKDILLFHRRGAQKEMALAAGFLDKEQEFSYELKKDALFDSRLGMESLKNFPKKEFHGGTGVPDCVCAVRLSFPLPPKGKKELTFLTCVGEDREAALSAMARLRRMPREEVEKVAKNPESMESAVGRCRSEVLSHLNYPQYDCRENMEALRENTLGQQGLWRLGISGDLPVVLLPMYSAGDGERLRVYLEAQQSLRLGGQLFDLAVCYDSRENGQEHCEKLARRMLTQCGSEPYLGAPGGVFLVDRADISPETVTLLEAAACHIAPKSMARMSRPLRGFRPMAVERSAPRNTAPAAGLRVEGGTFVEEKFYVDKRSPLPYSHALCNPTFGTLLSDSALGFSWAVNSRECRLTPWQNDSARDNRGEALLLRCSGREYDLLNGAQAVFEAGRASYYGVCGDVNTEITVSVPARGSVKHIDVTLENRSNRDLHIEAAYYTEPVLGVLRDQSKYIQGEVKGRTLLLHNPYNTAVPSYAALASSEPAEFLFDRAAFWSGEWGSESALPNPDPCAAVIVKKKLPPRRARHIRFILSFAQRGSAAEKLLELPNLPAYTPPNRVALMGPDQALDTLFTHWLPWQVYSVRVAGRCAFYQNSGAYGFRDQLQDVGGLCLLDPQTARRHIIRASAVQFREGDVLHWWHNLPQNAGGLRGVRTRYSDDLVWLPYVASEYWETTGDDSLWSVPTAFLEGDVLADGEQERYMQVARGKERVSVYEHCARAIDRAYQPGKLGLPKIGGGDWNDGYNKVGASGAGQSVWLALFLSMTMERFLPVCRKMGDGERAERYEGWIDALKRAVDGHCYQDGYYLRAFYDDGTPMGAKENDECRIDSLPQSFSVLAGLPDKGRQRSAMDAAWGELVDEDYGIIRLFTPPFHESSQEPGYVKNYPRGIRENGGQYTHGAMWFAMAALRMGDAGRGESLVRMLNPIHRCEGPKLASAYKLEPYAIAADIYTNDNCYGRGGWSMYTGAASWYYRVILRELLGLHFKGGSLIISPVLPESWPGFTAQVRLSGKDFVIQVRRGERDENRGIPIPLASIGERLSVTLGERPGADVRGQVGEMGVPLS</sequence>
<dbReference type="Gene3D" id="1.50.10.140">
    <property type="match status" value="1"/>
</dbReference>
<dbReference type="InterPro" id="IPR010383">
    <property type="entry name" value="Glyco_hydrolase_94_b-supersand"/>
</dbReference>
<dbReference type="Gene3D" id="1.50.10.10">
    <property type="match status" value="1"/>
</dbReference>
<evidence type="ECO:0000313" key="9">
    <source>
        <dbReference type="Proteomes" id="UP000660861"/>
    </source>
</evidence>
<dbReference type="InterPro" id="IPR052047">
    <property type="entry name" value="GH94_Enzymes"/>
</dbReference>
<dbReference type="Pfam" id="PF06165">
    <property type="entry name" value="GH94_b-supersand"/>
    <property type="match status" value="2"/>
</dbReference>
<feature type="domain" description="Glycosyl hydrolase 94 supersandwich" evidence="5">
    <location>
        <begin position="1744"/>
        <end position="1973"/>
    </location>
</feature>
<dbReference type="GO" id="GO:0005975">
    <property type="term" value="P:carbohydrate metabolic process"/>
    <property type="evidence" value="ECO:0007669"/>
    <property type="project" value="InterPro"/>
</dbReference>
<dbReference type="InterPro" id="IPR011013">
    <property type="entry name" value="Gal_mutarotase_sf_dom"/>
</dbReference>
<evidence type="ECO:0000256" key="2">
    <source>
        <dbReference type="ARBA" id="ARBA00022679"/>
    </source>
</evidence>
<dbReference type="SUPFAM" id="SSF74650">
    <property type="entry name" value="Galactose mutarotase-like"/>
    <property type="match status" value="2"/>
</dbReference>
<gene>
    <name evidence="8" type="ORF">H8709_01135</name>
</gene>
<evidence type="ECO:0000256" key="1">
    <source>
        <dbReference type="ARBA" id="ARBA00022676"/>
    </source>
</evidence>
<keyword evidence="4" id="KW-0812">Transmembrane</keyword>
<dbReference type="InterPro" id="IPR008928">
    <property type="entry name" value="6-hairpin_glycosidase_sf"/>
</dbReference>
<keyword evidence="2" id="KW-0808">Transferase</keyword>
<feature type="domain" description="Glycosyl hydrolase 94 catalytic" evidence="7">
    <location>
        <begin position="1987"/>
        <end position="2408"/>
    </location>
</feature>
<dbReference type="Pfam" id="PF10091">
    <property type="entry name" value="Glycoamylase"/>
    <property type="match status" value="1"/>
</dbReference>
<keyword evidence="1" id="KW-0328">Glycosyltransferase</keyword>
<keyword evidence="4" id="KW-0472">Membrane</keyword>
<organism evidence="8 9">
    <name type="scientific">Zongyangia hominis</name>
    <dbReference type="NCBI Taxonomy" id="2763677"/>
    <lineage>
        <taxon>Bacteria</taxon>
        <taxon>Bacillati</taxon>
        <taxon>Bacillota</taxon>
        <taxon>Clostridia</taxon>
        <taxon>Eubacteriales</taxon>
        <taxon>Oscillospiraceae</taxon>
        <taxon>Zongyangia</taxon>
    </lineage>
</organism>
<feature type="domain" description="Glycoamylase-like" evidence="6">
    <location>
        <begin position="1025"/>
        <end position="1217"/>
    </location>
</feature>
<keyword evidence="9" id="KW-1185">Reference proteome</keyword>
<feature type="transmembrane region" description="Helical" evidence="4">
    <location>
        <begin position="271"/>
        <end position="290"/>
    </location>
</feature>
<name>A0A926EBQ8_9FIRM</name>
<dbReference type="GO" id="GO:0030246">
    <property type="term" value="F:carbohydrate binding"/>
    <property type="evidence" value="ECO:0007669"/>
    <property type="project" value="InterPro"/>
</dbReference>
<protein>
    <recommendedName>
        <fullName evidence="10">Carbohydrate binding domain-containing protein</fullName>
    </recommendedName>
</protein>
<proteinExistence type="predicted"/>
<feature type="transmembrane region" description="Helical" evidence="4">
    <location>
        <begin position="688"/>
        <end position="710"/>
    </location>
</feature>
<dbReference type="SMART" id="SM01068">
    <property type="entry name" value="CBM_X"/>
    <property type="match status" value="1"/>
</dbReference>
<evidence type="ECO:0000259" key="6">
    <source>
        <dbReference type="Pfam" id="PF10091"/>
    </source>
</evidence>
<comment type="caution">
    <text evidence="8">The sequence shown here is derived from an EMBL/GenBank/DDBJ whole genome shotgun (WGS) entry which is preliminary data.</text>
</comment>
<dbReference type="PANTHER" id="PTHR37469:SF2">
    <property type="entry name" value="CELLOBIONIC ACID PHOSPHORYLASE"/>
    <property type="match status" value="1"/>
</dbReference>
<accession>A0A926EBQ8</accession>
<dbReference type="EMBL" id="JACRTC010000001">
    <property type="protein sequence ID" value="MBC8569434.1"/>
    <property type="molecule type" value="Genomic_DNA"/>
</dbReference>
<evidence type="ECO:0000256" key="3">
    <source>
        <dbReference type="SAM" id="MobiDB-lite"/>
    </source>
</evidence>
<dbReference type="InterPro" id="IPR012341">
    <property type="entry name" value="6hp_glycosidase-like_sf"/>
</dbReference>
<dbReference type="InterPro" id="IPR037018">
    <property type="entry name" value="GH65_N"/>
</dbReference>